<name>A0A5C3KTG7_COPMA</name>
<organism evidence="2 3">
    <name type="scientific">Coprinopsis marcescibilis</name>
    <name type="common">Agaric fungus</name>
    <name type="synonym">Psathyrella marcescibilis</name>
    <dbReference type="NCBI Taxonomy" id="230819"/>
    <lineage>
        <taxon>Eukaryota</taxon>
        <taxon>Fungi</taxon>
        <taxon>Dikarya</taxon>
        <taxon>Basidiomycota</taxon>
        <taxon>Agaricomycotina</taxon>
        <taxon>Agaricomycetes</taxon>
        <taxon>Agaricomycetidae</taxon>
        <taxon>Agaricales</taxon>
        <taxon>Agaricineae</taxon>
        <taxon>Psathyrellaceae</taxon>
        <taxon>Coprinopsis</taxon>
    </lineage>
</organism>
<proteinExistence type="predicted"/>
<dbReference type="PANTHER" id="PTHR43662:SF3">
    <property type="entry name" value="DOMAIN PROTEIN, PUTATIVE (AFU_ORTHOLOGUE AFUA_6G11970)-RELATED"/>
    <property type="match status" value="1"/>
</dbReference>
<dbReference type="InterPro" id="IPR018535">
    <property type="entry name" value="DUF1996"/>
</dbReference>
<dbReference type="PANTHER" id="PTHR43662">
    <property type="match status" value="1"/>
</dbReference>
<sequence>MDPENDLPALSTCTTCRFVEDKSNYWTAVLYFKHPNGTFLRVPQMPNHNSGPGLQDGGMTVYYFQPSAPLDGVTFVPFVKGFRMRVGNPMRRSNDIDPSDVSASHATTFRCFDGANPGSGGSQTGFGPEDSFHLPNRTCTGGIRSNIYFPQCWDGKNLDSEDHESHVAHGIGGFFRVPCPATHPIRIPLIFIEIVWDTRLFNDPSLWPSDGSQPFVLSNGDPTGYGQHADYVFGWEGDSLTRAMETCTTADGIPTDCTTLAVQDTDGMNRCKKGAQVPEITEGEYLEELPGCNPLQAGPGHATPIPNCNAPSTTTVAPAPTDAPSLIVPPWPVCNPGTVKSFAVPFCDSIPKTSVVSPEATAHPALITSI</sequence>
<gene>
    <name evidence="2" type="ORF">FA15DRAFT_593485</name>
</gene>
<reference evidence="2 3" key="1">
    <citation type="journal article" date="2019" name="Nat. Ecol. Evol.">
        <title>Megaphylogeny resolves global patterns of mushroom evolution.</title>
        <authorList>
            <person name="Varga T."/>
            <person name="Krizsan K."/>
            <person name="Foldi C."/>
            <person name="Dima B."/>
            <person name="Sanchez-Garcia M."/>
            <person name="Sanchez-Ramirez S."/>
            <person name="Szollosi G.J."/>
            <person name="Szarkandi J.G."/>
            <person name="Papp V."/>
            <person name="Albert L."/>
            <person name="Andreopoulos W."/>
            <person name="Angelini C."/>
            <person name="Antonin V."/>
            <person name="Barry K.W."/>
            <person name="Bougher N.L."/>
            <person name="Buchanan P."/>
            <person name="Buyck B."/>
            <person name="Bense V."/>
            <person name="Catcheside P."/>
            <person name="Chovatia M."/>
            <person name="Cooper J."/>
            <person name="Damon W."/>
            <person name="Desjardin D."/>
            <person name="Finy P."/>
            <person name="Geml J."/>
            <person name="Haridas S."/>
            <person name="Hughes K."/>
            <person name="Justo A."/>
            <person name="Karasinski D."/>
            <person name="Kautmanova I."/>
            <person name="Kiss B."/>
            <person name="Kocsube S."/>
            <person name="Kotiranta H."/>
            <person name="LaButti K.M."/>
            <person name="Lechner B.E."/>
            <person name="Liimatainen K."/>
            <person name="Lipzen A."/>
            <person name="Lukacs Z."/>
            <person name="Mihaltcheva S."/>
            <person name="Morgado L.N."/>
            <person name="Niskanen T."/>
            <person name="Noordeloos M.E."/>
            <person name="Ohm R.A."/>
            <person name="Ortiz-Santana B."/>
            <person name="Ovrebo C."/>
            <person name="Racz N."/>
            <person name="Riley R."/>
            <person name="Savchenko A."/>
            <person name="Shiryaev A."/>
            <person name="Soop K."/>
            <person name="Spirin V."/>
            <person name="Szebenyi C."/>
            <person name="Tomsovsky M."/>
            <person name="Tulloss R.E."/>
            <person name="Uehling J."/>
            <person name="Grigoriev I.V."/>
            <person name="Vagvolgyi C."/>
            <person name="Papp T."/>
            <person name="Martin F.M."/>
            <person name="Miettinen O."/>
            <person name="Hibbett D.S."/>
            <person name="Nagy L.G."/>
        </authorList>
    </citation>
    <scope>NUCLEOTIDE SEQUENCE [LARGE SCALE GENOMIC DNA]</scope>
    <source>
        <strain evidence="2 3">CBS 121175</strain>
    </source>
</reference>
<evidence type="ECO:0000259" key="1">
    <source>
        <dbReference type="Pfam" id="PF09362"/>
    </source>
</evidence>
<accession>A0A5C3KTG7</accession>
<keyword evidence="3" id="KW-1185">Reference proteome</keyword>
<evidence type="ECO:0000313" key="3">
    <source>
        <dbReference type="Proteomes" id="UP000307440"/>
    </source>
</evidence>
<dbReference type="Pfam" id="PF09362">
    <property type="entry name" value="DUF1996"/>
    <property type="match status" value="1"/>
</dbReference>
<evidence type="ECO:0000313" key="2">
    <source>
        <dbReference type="EMBL" id="TFK23812.1"/>
    </source>
</evidence>
<dbReference type="STRING" id="230819.A0A5C3KTG7"/>
<dbReference type="OrthoDB" id="74764at2759"/>
<protein>
    <recommendedName>
        <fullName evidence="1">DUF1996 domain-containing protein</fullName>
    </recommendedName>
</protein>
<dbReference type="Proteomes" id="UP000307440">
    <property type="component" value="Unassembled WGS sequence"/>
</dbReference>
<dbReference type="AlphaFoldDB" id="A0A5C3KTG7"/>
<feature type="domain" description="DUF1996" evidence="1">
    <location>
        <begin position="10"/>
        <end position="235"/>
    </location>
</feature>
<dbReference type="EMBL" id="ML210211">
    <property type="protein sequence ID" value="TFK23812.1"/>
    <property type="molecule type" value="Genomic_DNA"/>
</dbReference>